<reference evidence="1" key="1">
    <citation type="submission" date="2019-08" db="EMBL/GenBank/DDBJ databases">
        <title>Complete genome sequence of a mangrove-derived Streptomyces xiamenensis.</title>
        <authorList>
            <person name="Xu J."/>
        </authorList>
    </citation>
    <scope>NUCLEOTIDE SEQUENCE</scope>
    <source>
        <strain evidence="1">318</strain>
    </source>
</reference>
<dbReference type="HOGENOM" id="CLU_045011_9_4_11"/>
<dbReference type="NCBIfam" id="TIGR01549">
    <property type="entry name" value="HAD-SF-IA-v1"/>
    <property type="match status" value="1"/>
</dbReference>
<name>A0A0F7FVE7_9ACTN</name>
<gene>
    <name evidence="1" type="ORF">SXIM_24350</name>
</gene>
<dbReference type="EMBL" id="CP009922">
    <property type="protein sequence ID" value="AKG43819.1"/>
    <property type="molecule type" value="Genomic_DNA"/>
</dbReference>
<dbReference type="GO" id="GO:0016787">
    <property type="term" value="F:hydrolase activity"/>
    <property type="evidence" value="ECO:0007669"/>
    <property type="project" value="UniProtKB-KW"/>
</dbReference>
<protein>
    <submittedName>
        <fullName evidence="1">Hydrolase</fullName>
    </submittedName>
</protein>
<dbReference type="InterPro" id="IPR006439">
    <property type="entry name" value="HAD-SF_hydro_IA"/>
</dbReference>
<keyword evidence="1" id="KW-0378">Hydrolase</keyword>
<evidence type="ECO:0000313" key="1">
    <source>
        <dbReference type="EMBL" id="AKG43819.1"/>
    </source>
</evidence>
<dbReference type="KEGG" id="sxi:SXIM_24350"/>
<dbReference type="SFLD" id="SFLDG01129">
    <property type="entry name" value="C1.5:_HAD__Beta-PGM__Phosphata"/>
    <property type="match status" value="1"/>
</dbReference>
<dbReference type="SFLD" id="SFLDS00003">
    <property type="entry name" value="Haloacid_Dehalogenase"/>
    <property type="match status" value="1"/>
</dbReference>
<dbReference type="SUPFAM" id="SSF56784">
    <property type="entry name" value="HAD-like"/>
    <property type="match status" value="1"/>
</dbReference>
<dbReference type="RefSeq" id="WP_046723925.1">
    <property type="nucleotide sequence ID" value="NZ_CP009922.3"/>
</dbReference>
<dbReference type="PANTHER" id="PTHR43611">
    <property type="entry name" value="ALPHA-D-GLUCOSE 1-PHOSPHATE PHOSPHATASE"/>
    <property type="match status" value="1"/>
</dbReference>
<dbReference type="Gene3D" id="3.40.50.1000">
    <property type="entry name" value="HAD superfamily/HAD-like"/>
    <property type="match status" value="1"/>
</dbReference>
<dbReference type="AlphaFoldDB" id="A0A0F7FVE7"/>
<evidence type="ECO:0000313" key="2">
    <source>
        <dbReference type="Proteomes" id="UP000034034"/>
    </source>
</evidence>
<dbReference type="NCBIfam" id="TIGR01509">
    <property type="entry name" value="HAD-SF-IA-v3"/>
    <property type="match status" value="1"/>
</dbReference>
<dbReference type="InterPro" id="IPR036412">
    <property type="entry name" value="HAD-like_sf"/>
</dbReference>
<dbReference type="Pfam" id="PF00702">
    <property type="entry name" value="Hydrolase"/>
    <property type="match status" value="1"/>
</dbReference>
<sequence>MLGAVLCDIDGVLRLWDDTDRERMRPVYELAFQPDRLLAAVTGAVTDEQWRAAVRELLPAGQRALADEWSAGAGRLDPEVAGMLREVRRKVPVVLVSNGTTRLEADLARLGAADVADGVVNSARIGIAKPQPGIYEIAARRAGVAPGRCLFVDDALENVQAARRTGMTGVHYQDAGQLREMLVPLMQMAAIRGDRTARHSEEGSTA</sequence>
<accession>A0A0F7FVE7</accession>
<dbReference type="InterPro" id="IPR023214">
    <property type="entry name" value="HAD_sf"/>
</dbReference>
<organism evidence="1 2">
    <name type="scientific">Streptomyces xiamenensis</name>
    <dbReference type="NCBI Taxonomy" id="408015"/>
    <lineage>
        <taxon>Bacteria</taxon>
        <taxon>Bacillati</taxon>
        <taxon>Actinomycetota</taxon>
        <taxon>Actinomycetes</taxon>
        <taxon>Kitasatosporales</taxon>
        <taxon>Streptomycetaceae</taxon>
        <taxon>Streptomyces</taxon>
    </lineage>
</organism>
<dbReference type="Proteomes" id="UP000034034">
    <property type="component" value="Chromosome"/>
</dbReference>
<dbReference type="STRING" id="408015.SXIM_24350"/>
<keyword evidence="2" id="KW-1185">Reference proteome</keyword>
<dbReference type="PANTHER" id="PTHR43611:SF3">
    <property type="entry name" value="FLAVIN MONONUCLEOTIDE HYDROLASE 1, CHLOROPLATIC"/>
    <property type="match status" value="1"/>
</dbReference>
<dbReference type="PATRIC" id="fig|408015.6.peg.2475"/>
<dbReference type="PRINTS" id="PR00413">
    <property type="entry name" value="HADHALOGNASE"/>
</dbReference>
<proteinExistence type="predicted"/>